<gene>
    <name evidence="4" type="ORF">RCOM_0140520</name>
</gene>
<protein>
    <submittedName>
        <fullName evidence="4">Protein C20orf4, putative</fullName>
    </submittedName>
</protein>
<dbReference type="Proteomes" id="UP000008311">
    <property type="component" value="Unassembled WGS sequence"/>
</dbReference>
<dbReference type="OrthoDB" id="201752at2759"/>
<dbReference type="InterPro" id="IPR033647">
    <property type="entry name" value="Aar2_N"/>
</dbReference>
<evidence type="ECO:0000313" key="4">
    <source>
        <dbReference type="EMBL" id="EEF28112.1"/>
    </source>
</evidence>
<dbReference type="InterPro" id="IPR038516">
    <property type="entry name" value="AAR2_N_sf"/>
</dbReference>
<dbReference type="FunCoup" id="B9T7Q0">
    <property type="interactions" value="2718"/>
</dbReference>
<dbReference type="PANTHER" id="PTHR12689">
    <property type="entry name" value="A1 CISTRON SPLICING FACTOR AAR2-RELATED"/>
    <property type="match status" value="1"/>
</dbReference>
<evidence type="ECO:0000313" key="5">
    <source>
        <dbReference type="Proteomes" id="UP000008311"/>
    </source>
</evidence>
<accession>B9T7Q0</accession>
<feature type="domain" description="AAR2 C-terminal" evidence="2">
    <location>
        <begin position="198"/>
        <end position="371"/>
    </location>
</feature>
<dbReference type="eggNOG" id="KOG3937">
    <property type="taxonomic scope" value="Eukaryota"/>
</dbReference>
<dbReference type="Gene3D" id="1.25.40.550">
    <property type="entry name" value="Aar2, C-terminal domain-like"/>
    <property type="match status" value="1"/>
</dbReference>
<dbReference type="Gene3D" id="2.60.34.20">
    <property type="match status" value="1"/>
</dbReference>
<dbReference type="EMBL" id="EQ974798">
    <property type="protein sequence ID" value="EEF28112.1"/>
    <property type="molecule type" value="Genomic_DNA"/>
</dbReference>
<dbReference type="Pfam" id="PF05282">
    <property type="entry name" value="AAR2"/>
    <property type="match status" value="1"/>
</dbReference>
<proteinExistence type="inferred from homology"/>
<dbReference type="GO" id="GO:0000244">
    <property type="term" value="P:spliceosomal tri-snRNP complex assembly"/>
    <property type="evidence" value="ECO:0000318"/>
    <property type="project" value="GO_Central"/>
</dbReference>
<dbReference type="PANTHER" id="PTHR12689:SF4">
    <property type="entry name" value="PROTEIN AAR2 HOMOLOG"/>
    <property type="match status" value="1"/>
</dbReference>
<dbReference type="CDD" id="cd13778">
    <property type="entry name" value="Aar2_C"/>
    <property type="match status" value="1"/>
</dbReference>
<dbReference type="Pfam" id="PF20981">
    <property type="entry name" value="AAR2_1st"/>
    <property type="match status" value="1"/>
</dbReference>
<name>B9T7Q0_RICCO</name>
<dbReference type="InterPro" id="IPR038514">
    <property type="entry name" value="AAR2_C_sf"/>
</dbReference>
<organism evidence="4 5">
    <name type="scientific">Ricinus communis</name>
    <name type="common">Castor bean</name>
    <dbReference type="NCBI Taxonomy" id="3988"/>
    <lineage>
        <taxon>Eukaryota</taxon>
        <taxon>Viridiplantae</taxon>
        <taxon>Streptophyta</taxon>
        <taxon>Embryophyta</taxon>
        <taxon>Tracheophyta</taxon>
        <taxon>Spermatophyta</taxon>
        <taxon>Magnoliopsida</taxon>
        <taxon>eudicotyledons</taxon>
        <taxon>Gunneridae</taxon>
        <taxon>Pentapetalae</taxon>
        <taxon>rosids</taxon>
        <taxon>fabids</taxon>
        <taxon>Malpighiales</taxon>
        <taxon>Euphorbiaceae</taxon>
        <taxon>Acalyphoideae</taxon>
        <taxon>Acalypheae</taxon>
        <taxon>Ricinus</taxon>
    </lineage>
</organism>
<dbReference type="FunFam" id="2.60.34.20:FF:000001">
    <property type="entry name" value="protein AAR2 homolog"/>
    <property type="match status" value="1"/>
</dbReference>
<dbReference type="InterPro" id="IPR033648">
    <property type="entry name" value="AAR2_C"/>
</dbReference>
<dbReference type="AlphaFoldDB" id="B9T7Q0"/>
<sequence>MQSMDPETALDFVKQGATLLLLDVPQYTLFGIDTQVFTVGPAFKGVKMIPPGTHFVYYSSSSRDGKDFSPIIGFFVDAGPSEVIVRKWVRQEERLVKVSEEEEERFSQAVKSLEFDRNLGPYNLNQYGEWKRLSNYVRKNVIERIEPIGGEITIESESGITRSSPKTAMEKALDEQLRNSKCSVSASVDKAEKRGCYYTSIPHVIKRRGIYSAELTSLNLDKTELLENILVKDYGGSEDLLIGELQFAFIAFLMGQSLEAFFQWKSLVSLLLGCTEAPLRTRSRLFTKFIKVIYYQLKYGLQKDKAETNDAGVGVSTLLDESWFSADSFLHQLCKDFFLLVQDASVVDGDLLTWTRKLKELLESSLGWEFQQNSAMDDGIYFEDNDEYAPVVVMLDDTSNNEAQADSSS</sequence>
<dbReference type="STRING" id="3988.B9T7Q0"/>
<dbReference type="KEGG" id="rcu:8261795"/>
<dbReference type="InterPro" id="IPR007946">
    <property type="entry name" value="AAR2"/>
</dbReference>
<evidence type="ECO:0000256" key="1">
    <source>
        <dbReference type="ARBA" id="ARBA00006281"/>
    </source>
</evidence>
<keyword evidence="5" id="KW-1185">Reference proteome</keyword>
<dbReference type="InParanoid" id="B9T7Q0"/>
<comment type="similarity">
    <text evidence="1">Belongs to the AAR2 family.</text>
</comment>
<evidence type="ECO:0000259" key="2">
    <source>
        <dbReference type="Pfam" id="PF05282"/>
    </source>
</evidence>
<feature type="domain" description="AAR2 N-terminal" evidence="3">
    <location>
        <begin position="15"/>
        <end position="147"/>
    </location>
</feature>
<reference evidence="5" key="1">
    <citation type="journal article" date="2010" name="Nat. Biotechnol.">
        <title>Draft genome sequence of the oilseed species Ricinus communis.</title>
        <authorList>
            <person name="Chan A.P."/>
            <person name="Crabtree J."/>
            <person name="Zhao Q."/>
            <person name="Lorenzi H."/>
            <person name="Orvis J."/>
            <person name="Puiu D."/>
            <person name="Melake-Berhan A."/>
            <person name="Jones K.M."/>
            <person name="Redman J."/>
            <person name="Chen G."/>
            <person name="Cahoon E.B."/>
            <person name="Gedil M."/>
            <person name="Stanke M."/>
            <person name="Haas B.J."/>
            <person name="Wortman J.R."/>
            <person name="Fraser-Liggett C.M."/>
            <person name="Ravel J."/>
            <person name="Rabinowicz P.D."/>
        </authorList>
    </citation>
    <scope>NUCLEOTIDE SEQUENCE [LARGE SCALE GENOMIC DNA]</scope>
    <source>
        <strain evidence="5">cv. Hale</strain>
    </source>
</reference>
<dbReference type="FunFam" id="1.25.40.550:FF:000002">
    <property type="entry name" value="AAR2 protein family"/>
    <property type="match status" value="1"/>
</dbReference>
<evidence type="ECO:0000259" key="3">
    <source>
        <dbReference type="Pfam" id="PF20981"/>
    </source>
</evidence>
<dbReference type="OMA" id="VWQSGGL"/>
<dbReference type="CDD" id="cd13777">
    <property type="entry name" value="Aar2_N"/>
    <property type="match status" value="1"/>
</dbReference>